<evidence type="ECO:0000256" key="1">
    <source>
        <dbReference type="ARBA" id="ARBA00010164"/>
    </source>
</evidence>
<name>A0A934RQ54_9BACT</name>
<dbReference type="PANTHER" id="PTHR37419">
    <property type="entry name" value="SERINE/THREONINE-PROTEIN KINASE TOXIN HIPA"/>
    <property type="match status" value="1"/>
</dbReference>
<dbReference type="RefSeq" id="WP_200353672.1">
    <property type="nucleotide sequence ID" value="NZ_JAENIL010000002.1"/>
</dbReference>
<dbReference type="EMBL" id="JAENIL010000002">
    <property type="protein sequence ID" value="MBK1875455.1"/>
    <property type="molecule type" value="Genomic_DNA"/>
</dbReference>
<sequence length="459" mass="51263">MSSKHTDSIERLLATRGSMPAADIALQLGLSQPTISRALNASPKILRIGQTRRARYALPRPIQAGDSNWKLYQIASDGQADIAGTLHALHQGEFFLEPNWENDKYGYLLNGEDHPQLFPDLPWFLEDMRPQGYLSRLLARTHGPSLGIGTNPENWTIEEAIKAILSYGDDTPGNFILGGQAIDTFLASQEQSPVIEALDRSGQYNRIAHHVTEDGELPNSSAGGEQPKFTTCISQADGAFQHVIVKFSGSLKTDAGRRWADLLSAEAIASEELTRIGLNAAPSRLIKTEQRAYLEVDRFDRSGRIGRIGTLSLRSLIAGLSGELEQNWSHSCQSLVRQKWLKQADADKAAIYQHFGQLIGNSDMHLGNLSLFLTPELPLRLCPIYDMLPMRYAPQRSGDLPTTPLEIRPPRPEERPHWHPAAQAAKRFWNRLSKDVPISSEFREIAQSNLERIRNELER</sequence>
<organism evidence="5 6">
    <name type="scientific">Pelagicoccus mobilis</name>
    <dbReference type="NCBI Taxonomy" id="415221"/>
    <lineage>
        <taxon>Bacteria</taxon>
        <taxon>Pseudomonadati</taxon>
        <taxon>Verrucomicrobiota</taxon>
        <taxon>Opitutia</taxon>
        <taxon>Puniceicoccales</taxon>
        <taxon>Pelagicoccaceae</taxon>
        <taxon>Pelagicoccus</taxon>
    </lineage>
</organism>
<dbReference type="InterPro" id="IPR012893">
    <property type="entry name" value="HipA-like_C"/>
</dbReference>
<dbReference type="PANTHER" id="PTHR37419:SF8">
    <property type="entry name" value="TOXIN YJJJ"/>
    <property type="match status" value="1"/>
</dbReference>
<comment type="caution">
    <text evidence="5">The sequence shown here is derived from an EMBL/GenBank/DDBJ whole genome shotgun (WGS) entry which is preliminary data.</text>
</comment>
<evidence type="ECO:0000256" key="3">
    <source>
        <dbReference type="ARBA" id="ARBA00022777"/>
    </source>
</evidence>
<dbReference type="NCBIfam" id="NF007297">
    <property type="entry name" value="PRK09775.1"/>
    <property type="match status" value="1"/>
</dbReference>
<reference evidence="5" key="1">
    <citation type="submission" date="2021-01" db="EMBL/GenBank/DDBJ databases">
        <title>Modified the classification status of verrucomicrobia.</title>
        <authorList>
            <person name="Feng X."/>
        </authorList>
    </citation>
    <scope>NUCLEOTIDE SEQUENCE</scope>
    <source>
        <strain evidence="5">KCTC 13126</strain>
    </source>
</reference>
<evidence type="ECO:0000259" key="4">
    <source>
        <dbReference type="Pfam" id="PF07804"/>
    </source>
</evidence>
<evidence type="ECO:0000313" key="6">
    <source>
        <dbReference type="Proteomes" id="UP000617628"/>
    </source>
</evidence>
<dbReference type="GO" id="GO:0005829">
    <property type="term" value="C:cytosol"/>
    <property type="evidence" value="ECO:0007669"/>
    <property type="project" value="TreeGrafter"/>
</dbReference>
<evidence type="ECO:0000256" key="2">
    <source>
        <dbReference type="ARBA" id="ARBA00022679"/>
    </source>
</evidence>
<protein>
    <submittedName>
        <fullName evidence="5">Type II toxin-antitoxin system HipA family toxin YjjJ</fullName>
    </submittedName>
</protein>
<gene>
    <name evidence="5" type="primary">yjjJ</name>
    <name evidence="5" type="ORF">JIN87_01180</name>
</gene>
<evidence type="ECO:0000313" key="5">
    <source>
        <dbReference type="EMBL" id="MBK1875455.1"/>
    </source>
</evidence>
<proteinExistence type="inferred from homology"/>
<accession>A0A934RQ54</accession>
<dbReference type="GO" id="GO:0004674">
    <property type="term" value="F:protein serine/threonine kinase activity"/>
    <property type="evidence" value="ECO:0007669"/>
    <property type="project" value="TreeGrafter"/>
</dbReference>
<dbReference type="InterPro" id="IPR052028">
    <property type="entry name" value="HipA_Ser/Thr_kinase"/>
</dbReference>
<keyword evidence="2" id="KW-0808">Transferase</keyword>
<comment type="similarity">
    <text evidence="1">Belongs to the HipA Ser/Thr kinase family.</text>
</comment>
<dbReference type="Pfam" id="PF07804">
    <property type="entry name" value="HipA_C"/>
    <property type="match status" value="1"/>
</dbReference>
<feature type="domain" description="HipA-like C-terminal" evidence="4">
    <location>
        <begin position="220"/>
        <end position="433"/>
    </location>
</feature>
<dbReference type="AlphaFoldDB" id="A0A934RQ54"/>
<keyword evidence="6" id="KW-1185">Reference proteome</keyword>
<dbReference type="Proteomes" id="UP000617628">
    <property type="component" value="Unassembled WGS sequence"/>
</dbReference>
<keyword evidence="3" id="KW-0418">Kinase</keyword>